<dbReference type="WBParaSite" id="HNAJ_0000449301-mRNA-1">
    <property type="protein sequence ID" value="HNAJ_0000449301-mRNA-1"/>
    <property type="gene ID" value="HNAJ_0000449301"/>
</dbReference>
<dbReference type="Proteomes" id="UP000278807">
    <property type="component" value="Unassembled WGS sequence"/>
</dbReference>
<name>A0A0R3TBQ4_RODNA</name>
<protein>
    <submittedName>
        <fullName evidence="3">Mediator complex subunit 8</fullName>
    </submittedName>
</protein>
<evidence type="ECO:0000313" key="2">
    <source>
        <dbReference type="Proteomes" id="UP000278807"/>
    </source>
</evidence>
<proteinExistence type="predicted"/>
<reference evidence="1 2" key="2">
    <citation type="submission" date="2018-11" db="EMBL/GenBank/DDBJ databases">
        <authorList>
            <consortium name="Pathogen Informatics"/>
        </authorList>
    </citation>
    <scope>NUCLEOTIDE SEQUENCE [LARGE SCALE GENOMIC DNA]</scope>
</reference>
<gene>
    <name evidence="1" type="ORF">HNAJ_LOCUS4491</name>
</gene>
<accession>A0A0R3TBQ4</accession>
<dbReference type="AlphaFoldDB" id="A0A0R3TBQ4"/>
<sequence length="252" mass="28884">MSSEQTIREESLQGPPTDQAYVDLLKRMLEESGDSFAKMLPTLKLYMDGLSTNLMLMSTLVASNDMTNDIKLPVIRFLIDCKPFLDALAEVHPNIKIFRDALGFYEGMEVFTRREMRMPDIYILCHFSCIGYINYSRSSIPVYTNFVNNLRTGEWIVNHSSSVNVKATVIQFYAKYAREIRAISTFHESAMFAQMSCLMMKRMNVDNAIEENVSPEKLETVNYLRKLNESLANQDHQPAIHSIINDILTPTL</sequence>
<evidence type="ECO:0000313" key="1">
    <source>
        <dbReference type="EMBL" id="VDO00351.1"/>
    </source>
</evidence>
<dbReference type="EMBL" id="UZAE01003195">
    <property type="protein sequence ID" value="VDO00351.1"/>
    <property type="molecule type" value="Genomic_DNA"/>
</dbReference>
<keyword evidence="2" id="KW-1185">Reference proteome</keyword>
<reference evidence="3" key="1">
    <citation type="submission" date="2017-02" db="UniProtKB">
        <authorList>
            <consortium name="WormBaseParasite"/>
        </authorList>
    </citation>
    <scope>IDENTIFICATION</scope>
</reference>
<organism evidence="3">
    <name type="scientific">Rodentolepis nana</name>
    <name type="common">Dwarf tapeworm</name>
    <name type="synonym">Hymenolepis nana</name>
    <dbReference type="NCBI Taxonomy" id="102285"/>
    <lineage>
        <taxon>Eukaryota</taxon>
        <taxon>Metazoa</taxon>
        <taxon>Spiralia</taxon>
        <taxon>Lophotrochozoa</taxon>
        <taxon>Platyhelminthes</taxon>
        <taxon>Cestoda</taxon>
        <taxon>Eucestoda</taxon>
        <taxon>Cyclophyllidea</taxon>
        <taxon>Hymenolepididae</taxon>
        <taxon>Rodentolepis</taxon>
    </lineage>
</organism>
<evidence type="ECO:0000313" key="3">
    <source>
        <dbReference type="WBParaSite" id="HNAJ_0000449301-mRNA-1"/>
    </source>
</evidence>